<dbReference type="AlphaFoldDB" id="A0A1F6VEL1"/>
<comment type="caution">
    <text evidence="2">The sequence shown here is derived from an EMBL/GenBank/DDBJ whole genome shotgun (WGS) entry which is preliminary data.</text>
</comment>
<evidence type="ECO:0000313" key="3">
    <source>
        <dbReference type="Proteomes" id="UP000178235"/>
    </source>
</evidence>
<keyword evidence="1" id="KW-0175">Coiled coil</keyword>
<evidence type="ECO:0000313" key="2">
    <source>
        <dbReference type="EMBL" id="OGI68070.1"/>
    </source>
</evidence>
<evidence type="ECO:0000256" key="1">
    <source>
        <dbReference type="SAM" id="Coils"/>
    </source>
</evidence>
<organism evidence="2 3">
    <name type="scientific">Candidatus Nomurabacteria bacterium RIFCSPHIGHO2_01_FULL_42_15</name>
    <dbReference type="NCBI Taxonomy" id="1801742"/>
    <lineage>
        <taxon>Bacteria</taxon>
        <taxon>Candidatus Nomuraibacteriota</taxon>
    </lineage>
</organism>
<gene>
    <name evidence="2" type="ORF">A2738_02675</name>
</gene>
<name>A0A1F6VEL1_9BACT</name>
<dbReference type="Proteomes" id="UP000178235">
    <property type="component" value="Unassembled WGS sequence"/>
</dbReference>
<dbReference type="EMBL" id="MFTS01000005">
    <property type="protein sequence ID" value="OGI68070.1"/>
    <property type="molecule type" value="Genomic_DNA"/>
</dbReference>
<feature type="coiled-coil region" evidence="1">
    <location>
        <begin position="228"/>
        <end position="258"/>
    </location>
</feature>
<sequence length="559" mass="65870">MQKNCQTCNKEFEIRKDDLIFYDQVKTAPPEDCPDCRAMRRLAFRNERTFYKRPCDLCKKDMISLYTTNSPYTVYCHECWWSDKWDPKNFAQDYDPNKTFFEQYGELQKKVPRLSLMMINSVRSEYTNGAADNKDCYLIFAADGNQDCLYGRLVQRSKNCVDCAFIYDSELCYECIDTHESFKCMYSEQCTASSDLLFCYNMRNSNNCIFCVNGRNISNAILNVKYSREEFEKKKKELLSSYENIEKAKKEFTELKNKTIVKYSAQVKCHNITGDHLYNCYDGIRAFDSSSAKNSSYIADAEDSIDCMDLNNCYYKPELCYNMMGVLQSSKCKNGAFVFYCNEVEYSENCHNVTSAIGCNAIRKGQYMIFNKEYSKEDFYKIKEQIDAQMKKDGTYGQFFPPELAPFGFNETLGNDYYPLTKKEAEEKGFKWQDQTTGTYGKETIKENEIPETITEVTEDILNEILVCKDCKKNFRITQSELDFYKRMNIPLPHKDFECRHRDRMKKRNPRKLWPRFCMCKLKTHQHGTEKCENEFETSYSPDRPEIVYCEKCYQQEVS</sequence>
<accession>A0A1F6VEL1</accession>
<protein>
    <submittedName>
        <fullName evidence="2">Uncharacterized protein</fullName>
    </submittedName>
</protein>
<proteinExistence type="predicted"/>
<reference evidence="2 3" key="1">
    <citation type="journal article" date="2016" name="Nat. Commun.">
        <title>Thousands of microbial genomes shed light on interconnected biogeochemical processes in an aquifer system.</title>
        <authorList>
            <person name="Anantharaman K."/>
            <person name="Brown C.T."/>
            <person name="Hug L.A."/>
            <person name="Sharon I."/>
            <person name="Castelle C.J."/>
            <person name="Probst A.J."/>
            <person name="Thomas B.C."/>
            <person name="Singh A."/>
            <person name="Wilkins M.J."/>
            <person name="Karaoz U."/>
            <person name="Brodie E.L."/>
            <person name="Williams K.H."/>
            <person name="Hubbard S.S."/>
            <person name="Banfield J.F."/>
        </authorList>
    </citation>
    <scope>NUCLEOTIDE SEQUENCE [LARGE SCALE GENOMIC DNA]</scope>
</reference>